<protein>
    <submittedName>
        <fullName evidence="2">Uncharacterized protein</fullName>
    </submittedName>
</protein>
<keyword evidence="3" id="KW-1185">Reference proteome</keyword>
<sequence>MSRHSREVRENKRKVVVVVSLCPSHRRRDYITMMSLMRMALLLLSSWLVCHSIVSTVPAVSSATRIYSRRHSSAHRDRRDAVPLQDEDYSRISADYEANSQELPGEAPQSRSPSARSRLSRDPARQMGIEVQVRDDEGDTDYQVAHAGSVDPRLLDRPSPDWDPARMGSSSPTISSHYDNSVTPAGFVDPRGPNRPSPVWDTARMGSSSPTTSSLFDNSGEAPQSRSLSERSRLTRDPARQTDIEVQIRDAGGDINYRAAHAGSIDPRRLNRPSRYWDTPSKGSSSPTSSSHYDNSGMYQMRIPVGHLPPRQPSGIPFDRQGRREPSLPRNR</sequence>
<name>A0A2T7PDM9_POMCA</name>
<feature type="compositionally biased region" description="Basic and acidic residues" evidence="1">
    <location>
        <begin position="153"/>
        <end position="164"/>
    </location>
</feature>
<evidence type="ECO:0000313" key="2">
    <source>
        <dbReference type="EMBL" id="PVD31518.1"/>
    </source>
</evidence>
<feature type="compositionally biased region" description="Low complexity" evidence="1">
    <location>
        <begin position="281"/>
        <end position="296"/>
    </location>
</feature>
<feature type="compositionally biased region" description="Basic and acidic residues" evidence="1">
    <location>
        <begin position="228"/>
        <end position="243"/>
    </location>
</feature>
<feature type="compositionally biased region" description="Polar residues" evidence="1">
    <location>
        <begin position="205"/>
        <end position="224"/>
    </location>
</feature>
<gene>
    <name evidence="2" type="ORF">C0Q70_06931</name>
</gene>
<comment type="caution">
    <text evidence="2">The sequence shown here is derived from an EMBL/GenBank/DDBJ whole genome shotgun (WGS) entry which is preliminary data.</text>
</comment>
<organism evidence="2 3">
    <name type="scientific">Pomacea canaliculata</name>
    <name type="common">Golden apple snail</name>
    <dbReference type="NCBI Taxonomy" id="400727"/>
    <lineage>
        <taxon>Eukaryota</taxon>
        <taxon>Metazoa</taxon>
        <taxon>Spiralia</taxon>
        <taxon>Lophotrochozoa</taxon>
        <taxon>Mollusca</taxon>
        <taxon>Gastropoda</taxon>
        <taxon>Caenogastropoda</taxon>
        <taxon>Architaenioglossa</taxon>
        <taxon>Ampullarioidea</taxon>
        <taxon>Ampullariidae</taxon>
        <taxon>Pomacea</taxon>
    </lineage>
</organism>
<reference evidence="2 3" key="1">
    <citation type="submission" date="2018-04" db="EMBL/GenBank/DDBJ databases">
        <title>The genome of golden apple snail Pomacea canaliculata provides insight into stress tolerance and invasive adaptation.</title>
        <authorList>
            <person name="Liu C."/>
            <person name="Liu B."/>
            <person name="Ren Y."/>
            <person name="Zhang Y."/>
            <person name="Wang H."/>
            <person name="Li S."/>
            <person name="Jiang F."/>
            <person name="Yin L."/>
            <person name="Zhang G."/>
            <person name="Qian W."/>
            <person name="Fan W."/>
        </authorList>
    </citation>
    <scope>NUCLEOTIDE SEQUENCE [LARGE SCALE GENOMIC DNA]</scope>
    <source>
        <strain evidence="2">SZHN2017</strain>
        <tissue evidence="2">Muscle</tissue>
    </source>
</reference>
<feature type="compositionally biased region" description="Low complexity" evidence="1">
    <location>
        <begin position="107"/>
        <end position="117"/>
    </location>
</feature>
<feature type="region of interest" description="Disordered" evidence="1">
    <location>
        <begin position="260"/>
        <end position="332"/>
    </location>
</feature>
<dbReference type="Proteomes" id="UP000245119">
    <property type="component" value="Linkage Group LG4"/>
</dbReference>
<dbReference type="AlphaFoldDB" id="A0A2T7PDM9"/>
<evidence type="ECO:0000313" key="3">
    <source>
        <dbReference type="Proteomes" id="UP000245119"/>
    </source>
</evidence>
<accession>A0A2T7PDM9</accession>
<evidence type="ECO:0000256" key="1">
    <source>
        <dbReference type="SAM" id="MobiDB-lite"/>
    </source>
</evidence>
<feature type="compositionally biased region" description="Polar residues" evidence="1">
    <location>
        <begin position="168"/>
        <end position="183"/>
    </location>
</feature>
<feature type="region of interest" description="Disordered" evidence="1">
    <location>
        <begin position="67"/>
        <end position="243"/>
    </location>
</feature>
<dbReference type="EMBL" id="PZQS01000004">
    <property type="protein sequence ID" value="PVD31518.1"/>
    <property type="molecule type" value="Genomic_DNA"/>
</dbReference>
<proteinExistence type="predicted"/>
<feature type="compositionally biased region" description="Basic and acidic residues" evidence="1">
    <location>
        <begin position="320"/>
        <end position="332"/>
    </location>
</feature>